<evidence type="ECO:0000256" key="5">
    <source>
        <dbReference type="ARBA" id="ARBA00022741"/>
    </source>
</evidence>
<sequence length="438" mass="48975">MNTPIVALIGQPNVGKSSFFNLLAGKRSAIVSAKAGVTRDRQFSKIQLDNVPLWLVDTAGLSRHQDKLSSAMYEQSRMAAAQADLVILMTDGSTMCQSEDIELARFIQKSKTKVLLAVNKHDLADPNDLETYRKIGMKEIFSISCMNKHGIDALKSAILENITHVEEEIQTDTPIVSIVGKPNAGKSTLSNHYAKEDRCIVSKIPGTTRDAIAIDLEHNKTPYRLIDTAGMRKKARIHEEIEQYATSTTLRAIDEAHTVIHLIDATEHIARQDFRIIHLCLDMGKAVVIGVNKIDCLSKSAKALFKKDLSIALKHLKQVPIVELSATQGKNTYQLMTQAITLAKGMNRTFNTSMLTRVLEKLVKRTPPPTRLGRPIQLRMAHTSKQYPLQITIRGKRTSYLPKSYIRYLTNGFLQELQLTGRHIHLVLESDHNPFAPE</sequence>
<feature type="binding site" evidence="8">
    <location>
        <begin position="119"/>
        <end position="122"/>
    </location>
    <ligand>
        <name>GTP</name>
        <dbReference type="ChEBI" id="CHEBI:37565"/>
        <label>1</label>
    </ligand>
</feature>
<evidence type="ECO:0000256" key="4">
    <source>
        <dbReference type="ARBA" id="ARBA00022737"/>
    </source>
</evidence>
<feature type="binding site" evidence="8">
    <location>
        <begin position="292"/>
        <end position="295"/>
    </location>
    <ligand>
        <name>GTP</name>
        <dbReference type="ChEBI" id="CHEBI:37565"/>
        <label>2</label>
    </ligand>
</feature>
<feature type="domain" description="G" evidence="10">
    <location>
        <begin position="176"/>
        <end position="293"/>
    </location>
</feature>
<dbReference type="SUPFAM" id="SSF52540">
    <property type="entry name" value="P-loop containing nucleoside triphosphate hydrolases"/>
    <property type="match status" value="2"/>
</dbReference>
<evidence type="ECO:0000256" key="8">
    <source>
        <dbReference type="HAMAP-Rule" id="MF_00195"/>
    </source>
</evidence>
<dbReference type="InterPro" id="IPR032859">
    <property type="entry name" value="KH_dom-like"/>
</dbReference>
<keyword evidence="3 8" id="KW-0690">Ribosome biogenesis</keyword>
<dbReference type="Gene3D" id="3.40.50.300">
    <property type="entry name" value="P-loop containing nucleotide triphosphate hydrolases"/>
    <property type="match status" value="2"/>
</dbReference>
<dbReference type="RefSeq" id="WP_258568969.1">
    <property type="nucleotide sequence ID" value="NZ_JAKUDN010000001.1"/>
</dbReference>
<keyword evidence="4 9" id="KW-0677">Repeat</keyword>
<evidence type="ECO:0000256" key="7">
    <source>
        <dbReference type="ARBA" id="ARBA00032345"/>
    </source>
</evidence>
<dbReference type="PANTHER" id="PTHR43834">
    <property type="entry name" value="GTPASE DER"/>
    <property type="match status" value="1"/>
</dbReference>
<dbReference type="Pfam" id="PF14714">
    <property type="entry name" value="KH_dom-like"/>
    <property type="match status" value="1"/>
</dbReference>
<gene>
    <name evidence="8 12" type="primary">der</name>
    <name evidence="12" type="ORF">MKS91_00945</name>
</gene>
<feature type="binding site" evidence="8">
    <location>
        <begin position="180"/>
        <end position="187"/>
    </location>
    <ligand>
        <name>GTP</name>
        <dbReference type="ChEBI" id="CHEBI:37565"/>
        <label>2</label>
    </ligand>
</feature>
<dbReference type="NCBIfam" id="TIGR03594">
    <property type="entry name" value="GTPase_EngA"/>
    <property type="match status" value="1"/>
</dbReference>
<dbReference type="CDD" id="cd01895">
    <property type="entry name" value="EngA2"/>
    <property type="match status" value="1"/>
</dbReference>
<feature type="binding site" evidence="8">
    <location>
        <begin position="57"/>
        <end position="61"/>
    </location>
    <ligand>
        <name>GTP</name>
        <dbReference type="ChEBI" id="CHEBI:37565"/>
        <label>1</label>
    </ligand>
</feature>
<dbReference type="Gene3D" id="3.30.300.20">
    <property type="match status" value="1"/>
</dbReference>
<name>A0ABT1L4H8_9GAMM</name>
<dbReference type="InterPro" id="IPR006073">
    <property type="entry name" value="GTP-bd"/>
</dbReference>
<evidence type="ECO:0000256" key="9">
    <source>
        <dbReference type="RuleBase" id="RU004481"/>
    </source>
</evidence>
<evidence type="ECO:0000259" key="11">
    <source>
        <dbReference type="Pfam" id="PF14714"/>
    </source>
</evidence>
<evidence type="ECO:0000259" key="10">
    <source>
        <dbReference type="Pfam" id="PF01926"/>
    </source>
</evidence>
<keyword evidence="5 8" id="KW-0547">Nucleotide-binding</keyword>
<keyword evidence="6 8" id="KW-0342">GTP-binding</keyword>
<comment type="similarity">
    <text evidence="1 8 9">Belongs to the TRAFAC class TrmE-Era-EngA-EngB-Septin-like GTPase superfamily. EngA (Der) GTPase family.</text>
</comment>
<evidence type="ECO:0000256" key="2">
    <source>
        <dbReference type="ARBA" id="ARBA00020953"/>
    </source>
</evidence>
<proteinExistence type="inferred from homology"/>
<dbReference type="Pfam" id="PF01926">
    <property type="entry name" value="MMR_HSR1"/>
    <property type="match status" value="2"/>
</dbReference>
<dbReference type="InterPro" id="IPR027417">
    <property type="entry name" value="P-loop_NTPase"/>
</dbReference>
<keyword evidence="12" id="KW-0378">Hydrolase</keyword>
<dbReference type="GO" id="GO:0016787">
    <property type="term" value="F:hydrolase activity"/>
    <property type="evidence" value="ECO:0007669"/>
    <property type="project" value="UniProtKB-KW"/>
</dbReference>
<dbReference type="InterPro" id="IPR005225">
    <property type="entry name" value="Small_GTP-bd"/>
</dbReference>
<dbReference type="PIRSF" id="PIRSF006485">
    <property type="entry name" value="GTP-binding_EngA"/>
    <property type="match status" value="1"/>
</dbReference>
<evidence type="ECO:0000256" key="3">
    <source>
        <dbReference type="ARBA" id="ARBA00022517"/>
    </source>
</evidence>
<reference evidence="12 13" key="1">
    <citation type="journal article" date="2022" name="Nat. Microbiol.">
        <title>The microbiome of a bacterivorous marine choanoflagellate contains a resource-demanding obligate bacterial associate.</title>
        <authorList>
            <person name="Needham D.M."/>
            <person name="Poirier C."/>
            <person name="Bachy C."/>
            <person name="George E.E."/>
            <person name="Wilken S."/>
            <person name="Yung C.C.M."/>
            <person name="Limardo A.J."/>
            <person name="Morando M."/>
            <person name="Sudek L."/>
            <person name="Malmstrom R.R."/>
            <person name="Keeling P.J."/>
            <person name="Santoro A.E."/>
            <person name="Worden A.Z."/>
        </authorList>
    </citation>
    <scope>NUCLEOTIDE SEQUENCE [LARGE SCALE GENOMIC DNA]</scope>
    <source>
        <strain evidence="12 13">Comchoano-2</strain>
    </source>
</reference>
<comment type="caution">
    <text evidence="12">The sequence shown here is derived from an EMBL/GenBank/DDBJ whole genome shotgun (WGS) entry which is preliminary data.</text>
</comment>
<protein>
    <recommendedName>
        <fullName evidence="2 8">GTPase Der</fullName>
    </recommendedName>
    <alternativeName>
        <fullName evidence="7 8">GTP-binding protein EngA</fullName>
    </alternativeName>
</protein>
<dbReference type="InterPro" id="IPR016484">
    <property type="entry name" value="GTPase_Der"/>
</dbReference>
<organism evidence="12 13">
    <name type="scientific">Candidatus Synchoanobacter obligatus</name>
    <dbReference type="NCBI Taxonomy" id="2919597"/>
    <lineage>
        <taxon>Bacteria</taxon>
        <taxon>Pseudomonadati</taxon>
        <taxon>Pseudomonadota</taxon>
        <taxon>Gammaproteobacteria</taxon>
        <taxon>Candidatus Comchoanobacterales</taxon>
        <taxon>Candidatus Comchoanobacteraceae</taxon>
        <taxon>Candidatus Synchoanobacter</taxon>
    </lineage>
</organism>
<accession>A0ABT1L4H8</accession>
<feature type="binding site" evidence="8">
    <location>
        <begin position="227"/>
        <end position="231"/>
    </location>
    <ligand>
        <name>GTP</name>
        <dbReference type="ChEBI" id="CHEBI:37565"/>
        <label>2</label>
    </ligand>
</feature>
<feature type="domain" description="G" evidence="10">
    <location>
        <begin position="6"/>
        <end position="120"/>
    </location>
</feature>
<evidence type="ECO:0000256" key="6">
    <source>
        <dbReference type="ARBA" id="ARBA00023134"/>
    </source>
</evidence>
<comment type="function">
    <text evidence="8 9">GTPase that plays an essential role in the late steps of ribosome biogenesis.</text>
</comment>
<evidence type="ECO:0000313" key="12">
    <source>
        <dbReference type="EMBL" id="MCP8351861.1"/>
    </source>
</evidence>
<dbReference type="HAMAP" id="MF_00195">
    <property type="entry name" value="GTPase_Der"/>
    <property type="match status" value="1"/>
</dbReference>
<dbReference type="PANTHER" id="PTHR43834:SF6">
    <property type="entry name" value="GTPASE DER"/>
    <property type="match status" value="1"/>
</dbReference>
<feature type="domain" description="GTPase Der C-terminal KH-domain-like" evidence="11">
    <location>
        <begin position="351"/>
        <end position="427"/>
    </location>
</feature>
<dbReference type="InterPro" id="IPR015946">
    <property type="entry name" value="KH_dom-like_a/b"/>
</dbReference>
<feature type="binding site" evidence="8">
    <location>
        <begin position="10"/>
        <end position="17"/>
    </location>
    <ligand>
        <name>GTP</name>
        <dbReference type="ChEBI" id="CHEBI:37565"/>
        <label>1</label>
    </ligand>
</feature>
<dbReference type="Proteomes" id="UP001320768">
    <property type="component" value="Unassembled WGS sequence"/>
</dbReference>
<comment type="subunit">
    <text evidence="8">Associates with the 50S ribosomal subunit.</text>
</comment>
<dbReference type="EMBL" id="JAKUDN010000001">
    <property type="protein sequence ID" value="MCP8351861.1"/>
    <property type="molecule type" value="Genomic_DNA"/>
</dbReference>
<evidence type="ECO:0000313" key="13">
    <source>
        <dbReference type="Proteomes" id="UP001320768"/>
    </source>
</evidence>
<dbReference type="NCBIfam" id="TIGR00231">
    <property type="entry name" value="small_GTP"/>
    <property type="match status" value="2"/>
</dbReference>
<keyword evidence="13" id="KW-1185">Reference proteome</keyword>
<evidence type="ECO:0000256" key="1">
    <source>
        <dbReference type="ARBA" id="ARBA00008279"/>
    </source>
</evidence>